<evidence type="ECO:0000313" key="9">
    <source>
        <dbReference type="Proteomes" id="UP000253517"/>
    </source>
</evidence>
<feature type="domain" description="Release factor glutamine methyltransferase N-terminal" evidence="7">
    <location>
        <begin position="50"/>
        <end position="81"/>
    </location>
</feature>
<keyword evidence="2 8" id="KW-0489">Methyltransferase</keyword>
<dbReference type="NCBIfam" id="TIGR00536">
    <property type="entry name" value="hemK_fam"/>
    <property type="match status" value="1"/>
</dbReference>
<dbReference type="Pfam" id="PF17827">
    <property type="entry name" value="PrmC_N"/>
    <property type="match status" value="1"/>
</dbReference>
<evidence type="ECO:0000256" key="3">
    <source>
        <dbReference type="ARBA" id="ARBA00022679"/>
    </source>
</evidence>
<dbReference type="AlphaFoldDB" id="A0A369AB14"/>
<dbReference type="Gene3D" id="1.10.8.10">
    <property type="entry name" value="DNA helicase RuvA subunit, C-terminal domain"/>
    <property type="match status" value="1"/>
</dbReference>
<protein>
    <recommendedName>
        <fullName evidence="1">peptide chain release factor N(5)-glutamine methyltransferase</fullName>
        <ecNumber evidence="1">2.1.1.297</ecNumber>
    </recommendedName>
</protein>
<dbReference type="Proteomes" id="UP000253517">
    <property type="component" value="Unassembled WGS sequence"/>
</dbReference>
<evidence type="ECO:0000256" key="1">
    <source>
        <dbReference type="ARBA" id="ARBA00012771"/>
    </source>
</evidence>
<dbReference type="EC" id="2.1.1.297" evidence="1"/>
<dbReference type="PROSITE" id="PS00092">
    <property type="entry name" value="N6_MTASE"/>
    <property type="match status" value="1"/>
</dbReference>
<evidence type="ECO:0000259" key="6">
    <source>
        <dbReference type="Pfam" id="PF05175"/>
    </source>
</evidence>
<dbReference type="RefSeq" id="WP_051889102.1">
    <property type="nucleotide sequence ID" value="NZ_BHZF01000001.1"/>
</dbReference>
<dbReference type="InterPro" id="IPR050320">
    <property type="entry name" value="N5-glutamine_MTase"/>
</dbReference>
<evidence type="ECO:0000256" key="4">
    <source>
        <dbReference type="ARBA" id="ARBA00022691"/>
    </source>
</evidence>
<evidence type="ECO:0000313" key="8">
    <source>
        <dbReference type="EMBL" id="RCX05267.1"/>
    </source>
</evidence>
<gene>
    <name evidence="8" type="ORF">DES35_101552</name>
</gene>
<dbReference type="GO" id="GO:0032259">
    <property type="term" value="P:methylation"/>
    <property type="evidence" value="ECO:0007669"/>
    <property type="project" value="UniProtKB-KW"/>
</dbReference>
<dbReference type="EMBL" id="QPJS01000001">
    <property type="protein sequence ID" value="RCX05267.1"/>
    <property type="molecule type" value="Genomic_DNA"/>
</dbReference>
<dbReference type="Gene3D" id="3.40.50.150">
    <property type="entry name" value="Vaccinia Virus protein VP39"/>
    <property type="match status" value="1"/>
</dbReference>
<dbReference type="InterPro" id="IPR029063">
    <property type="entry name" value="SAM-dependent_MTases_sf"/>
</dbReference>
<evidence type="ECO:0000256" key="2">
    <source>
        <dbReference type="ARBA" id="ARBA00022603"/>
    </source>
</evidence>
<reference evidence="8 9" key="1">
    <citation type="submission" date="2018-07" db="EMBL/GenBank/DDBJ databases">
        <title>Genomic Encyclopedia of Type Strains, Phase IV (KMG-IV): sequencing the most valuable type-strain genomes for metagenomic binning, comparative biology and taxonomic classification.</title>
        <authorList>
            <person name="Goeker M."/>
        </authorList>
    </citation>
    <scope>NUCLEOTIDE SEQUENCE [LARGE SCALE GENOMIC DNA]</scope>
    <source>
        <strain evidence="8 9">DSM 21410</strain>
    </source>
</reference>
<accession>A0A369AB14</accession>
<dbReference type="Pfam" id="PF05175">
    <property type="entry name" value="MTS"/>
    <property type="match status" value="1"/>
</dbReference>
<dbReference type="InterPro" id="IPR007848">
    <property type="entry name" value="Small_mtfrase_dom"/>
</dbReference>
<sequence>MVPNHNTVTKKVADFRAIALEKLKDLYELSEAYTLINYILEDFLDLQLPKPSEVISDERWDKITSVVQRLSTGEPYQYITGKQLFAGLWLKVNPSVLIPRPETEELYELVKADRNKKGIKPKFIIDHCTGSGCLAIALKKAFPEAKVLATDVSIEALQVAIENAAMHVGEIQFHRIDLLRQTFVPPQSADLVISNPPYVSPVEASAMPINVYMYEPHLALFAPESDPLLFYRKILQSAIDYLNPGGLIALEINPQYVEELLKIASAHYTVEFKKDISGKIRFLFAQYPS</sequence>
<dbReference type="NCBIfam" id="TIGR03534">
    <property type="entry name" value="RF_mod_PrmC"/>
    <property type="match status" value="1"/>
</dbReference>
<evidence type="ECO:0000256" key="5">
    <source>
        <dbReference type="ARBA" id="ARBA00048391"/>
    </source>
</evidence>
<organism evidence="8 9">
    <name type="scientific">Schleiferia thermophila</name>
    <dbReference type="NCBI Taxonomy" id="884107"/>
    <lineage>
        <taxon>Bacteria</taxon>
        <taxon>Pseudomonadati</taxon>
        <taxon>Bacteroidota</taxon>
        <taxon>Flavobacteriia</taxon>
        <taxon>Flavobacteriales</taxon>
        <taxon>Schleiferiaceae</taxon>
        <taxon>Schleiferia</taxon>
    </lineage>
</organism>
<dbReference type="PANTHER" id="PTHR18895">
    <property type="entry name" value="HEMK METHYLTRANSFERASE"/>
    <property type="match status" value="1"/>
</dbReference>
<comment type="caution">
    <text evidence="8">The sequence shown here is derived from an EMBL/GenBank/DDBJ whole genome shotgun (WGS) entry which is preliminary data.</text>
</comment>
<dbReference type="CDD" id="cd02440">
    <property type="entry name" value="AdoMet_MTases"/>
    <property type="match status" value="1"/>
</dbReference>
<dbReference type="GO" id="GO:0003676">
    <property type="term" value="F:nucleic acid binding"/>
    <property type="evidence" value="ECO:0007669"/>
    <property type="project" value="InterPro"/>
</dbReference>
<evidence type="ECO:0000259" key="7">
    <source>
        <dbReference type="Pfam" id="PF17827"/>
    </source>
</evidence>
<dbReference type="SUPFAM" id="SSF53335">
    <property type="entry name" value="S-adenosyl-L-methionine-dependent methyltransferases"/>
    <property type="match status" value="1"/>
</dbReference>
<keyword evidence="9" id="KW-1185">Reference proteome</keyword>
<dbReference type="PANTHER" id="PTHR18895:SF74">
    <property type="entry name" value="MTRF1L RELEASE FACTOR GLUTAMINE METHYLTRANSFERASE"/>
    <property type="match status" value="1"/>
</dbReference>
<dbReference type="GO" id="GO:0102559">
    <property type="term" value="F:peptide chain release factor N(5)-glutamine methyltransferase activity"/>
    <property type="evidence" value="ECO:0007669"/>
    <property type="project" value="UniProtKB-EC"/>
</dbReference>
<dbReference type="InterPro" id="IPR019874">
    <property type="entry name" value="RF_methyltr_PrmC"/>
</dbReference>
<keyword evidence="4" id="KW-0949">S-adenosyl-L-methionine</keyword>
<keyword evidence="3 8" id="KW-0808">Transferase</keyword>
<feature type="domain" description="Methyltransferase small" evidence="6">
    <location>
        <begin position="122"/>
        <end position="203"/>
    </location>
</feature>
<comment type="catalytic activity">
    <reaction evidence="5">
        <text>L-glutaminyl-[peptide chain release factor] + S-adenosyl-L-methionine = N(5)-methyl-L-glutaminyl-[peptide chain release factor] + S-adenosyl-L-homocysteine + H(+)</text>
        <dbReference type="Rhea" id="RHEA:42896"/>
        <dbReference type="Rhea" id="RHEA-COMP:10271"/>
        <dbReference type="Rhea" id="RHEA-COMP:10272"/>
        <dbReference type="ChEBI" id="CHEBI:15378"/>
        <dbReference type="ChEBI" id="CHEBI:30011"/>
        <dbReference type="ChEBI" id="CHEBI:57856"/>
        <dbReference type="ChEBI" id="CHEBI:59789"/>
        <dbReference type="ChEBI" id="CHEBI:61891"/>
        <dbReference type="EC" id="2.1.1.297"/>
    </reaction>
</comment>
<dbReference type="InterPro" id="IPR040758">
    <property type="entry name" value="PrmC_N"/>
</dbReference>
<proteinExistence type="predicted"/>
<dbReference type="InterPro" id="IPR002052">
    <property type="entry name" value="DNA_methylase_N6_adenine_CS"/>
</dbReference>
<name>A0A369AB14_9FLAO</name>
<dbReference type="InterPro" id="IPR004556">
    <property type="entry name" value="HemK-like"/>
</dbReference>